<dbReference type="PANTHER" id="PTHR13437:SF2">
    <property type="entry name" value="NUCLEOPORIN P58_P45"/>
    <property type="match status" value="1"/>
</dbReference>
<feature type="compositionally biased region" description="Polar residues" evidence="9">
    <location>
        <begin position="52"/>
        <end position="72"/>
    </location>
</feature>
<dbReference type="InParanoid" id="A0A4Q1BWU6"/>
<dbReference type="GO" id="GO:0015031">
    <property type="term" value="P:protein transport"/>
    <property type="evidence" value="ECO:0007669"/>
    <property type="project" value="UniProtKB-KW"/>
</dbReference>
<keyword evidence="11" id="KW-1185">Reference proteome</keyword>
<dbReference type="GO" id="GO:0005643">
    <property type="term" value="C:nuclear pore"/>
    <property type="evidence" value="ECO:0007669"/>
    <property type="project" value="UniProtKB-SubCell"/>
</dbReference>
<keyword evidence="4" id="KW-0653">Protein transport</keyword>
<evidence type="ECO:0000256" key="8">
    <source>
        <dbReference type="SAM" id="Coils"/>
    </source>
</evidence>
<dbReference type="Proteomes" id="UP000289152">
    <property type="component" value="Unassembled WGS sequence"/>
</dbReference>
<feature type="compositionally biased region" description="Low complexity" evidence="9">
    <location>
        <begin position="106"/>
        <end position="134"/>
    </location>
</feature>
<feature type="coiled-coil region" evidence="8">
    <location>
        <begin position="296"/>
        <end position="323"/>
    </location>
</feature>
<feature type="compositionally biased region" description="Low complexity" evidence="9">
    <location>
        <begin position="1"/>
        <end position="27"/>
    </location>
</feature>
<reference evidence="10 11" key="1">
    <citation type="submission" date="2016-06" db="EMBL/GenBank/DDBJ databases">
        <title>Evolution of pathogenesis and genome organization in the Tremellales.</title>
        <authorList>
            <person name="Cuomo C."/>
            <person name="Litvintseva A."/>
            <person name="Heitman J."/>
            <person name="Chen Y."/>
            <person name="Sun S."/>
            <person name="Springer D."/>
            <person name="Dromer F."/>
            <person name="Young S."/>
            <person name="Zeng Q."/>
            <person name="Chapman S."/>
            <person name="Gujja S."/>
            <person name="Saif S."/>
            <person name="Birren B."/>
        </authorList>
    </citation>
    <scope>NUCLEOTIDE SEQUENCE [LARGE SCALE GENOMIC DNA]</scope>
    <source>
        <strain evidence="10 11">ATCC 28783</strain>
    </source>
</reference>
<evidence type="ECO:0000256" key="1">
    <source>
        <dbReference type="ARBA" id="ARBA00004567"/>
    </source>
</evidence>
<dbReference type="GO" id="GO:0017056">
    <property type="term" value="F:structural constituent of nuclear pore"/>
    <property type="evidence" value="ECO:0007669"/>
    <property type="project" value="InterPro"/>
</dbReference>
<keyword evidence="8" id="KW-0175">Coiled coil</keyword>
<evidence type="ECO:0000256" key="5">
    <source>
        <dbReference type="ARBA" id="ARBA00023010"/>
    </source>
</evidence>
<accession>A0A4Q1BWU6</accession>
<keyword evidence="6" id="KW-0906">Nuclear pore complex</keyword>
<evidence type="ECO:0000256" key="7">
    <source>
        <dbReference type="ARBA" id="ARBA00023242"/>
    </source>
</evidence>
<evidence type="ECO:0000256" key="2">
    <source>
        <dbReference type="ARBA" id="ARBA00022448"/>
    </source>
</evidence>
<evidence type="ECO:0000313" key="11">
    <source>
        <dbReference type="Proteomes" id="UP000289152"/>
    </source>
</evidence>
<dbReference type="InterPro" id="IPR024882">
    <property type="entry name" value="NUP58/p45/49"/>
</dbReference>
<keyword evidence="7" id="KW-0539">Nucleus</keyword>
<dbReference type="EMBL" id="SDIL01000001">
    <property type="protein sequence ID" value="RXK42644.1"/>
    <property type="molecule type" value="Genomic_DNA"/>
</dbReference>
<dbReference type="GO" id="GO:0008139">
    <property type="term" value="F:nuclear localization sequence binding"/>
    <property type="evidence" value="ECO:0007669"/>
    <property type="project" value="InterPro"/>
</dbReference>
<evidence type="ECO:0000256" key="3">
    <source>
        <dbReference type="ARBA" id="ARBA00022816"/>
    </source>
</evidence>
<dbReference type="VEuPathDB" id="FungiDB:TREMEDRAFT_70863"/>
<feature type="compositionally biased region" description="Low complexity" evidence="9">
    <location>
        <begin position="39"/>
        <end position="51"/>
    </location>
</feature>
<dbReference type="GO" id="GO:0051028">
    <property type="term" value="P:mRNA transport"/>
    <property type="evidence" value="ECO:0007669"/>
    <property type="project" value="UniProtKB-KW"/>
</dbReference>
<evidence type="ECO:0000256" key="6">
    <source>
        <dbReference type="ARBA" id="ARBA00023132"/>
    </source>
</evidence>
<name>A0A4Q1BWU6_TREME</name>
<sequence>MTGSNPFSLNLSNNQSSQTTQAAQTQPAGGGFSFPSLGQNNQQQQTSVQNQPAATSTSAFSFGNKLGQSTTAPAPGGFSFGTPQNGQGTTGGFGITTAKPTTNFFGTLGQPSTTTQTSSLLGQPQPQQQPTSGLLSVATNQLQSSTSAPLTISKTTKFSELPENMQKNIEQVDSWIKEQKKAGEGLLTEPLGRAIYQTSGEVKAAMEEGTALTQGLAGLHASLSQLRAKFVAEEDDLRRIAEIWETYKSVDGRPGAIRVAAHRDFPQDFFSRVAAAMEERVIKYRKTISAAIATTINNHQNALLTLAAQLEGLQSRMASLRATFAETYRERTGSMRDPFDVAREEKGLTLIRT</sequence>
<dbReference type="AlphaFoldDB" id="A0A4Q1BWU6"/>
<keyword evidence="3" id="KW-0509">mRNA transport</keyword>
<dbReference type="PANTHER" id="PTHR13437">
    <property type="entry name" value="NUCLEOPORIN P58/P45 NUCLEOPORIN-LIKE PROTEIN 1"/>
    <property type="match status" value="1"/>
</dbReference>
<evidence type="ECO:0000256" key="4">
    <source>
        <dbReference type="ARBA" id="ARBA00022927"/>
    </source>
</evidence>
<gene>
    <name evidence="10" type="ORF">M231_00198</name>
</gene>
<evidence type="ECO:0008006" key="12">
    <source>
        <dbReference type="Google" id="ProtNLM"/>
    </source>
</evidence>
<evidence type="ECO:0000256" key="9">
    <source>
        <dbReference type="SAM" id="MobiDB-lite"/>
    </source>
</evidence>
<keyword evidence="5" id="KW-0811">Translocation</keyword>
<comment type="subcellular location">
    <subcellularLocation>
        <location evidence="1">Nucleus</location>
        <location evidence="1">Nuclear pore complex</location>
    </subcellularLocation>
</comment>
<dbReference type="STRING" id="5217.A0A4Q1BWU6"/>
<feature type="region of interest" description="Disordered" evidence="9">
    <location>
        <begin position="1"/>
        <end position="134"/>
    </location>
</feature>
<comment type="caution">
    <text evidence="10">The sequence shown here is derived from an EMBL/GenBank/DDBJ whole genome shotgun (WGS) entry which is preliminary data.</text>
</comment>
<keyword evidence="2" id="KW-0813">Transport</keyword>
<organism evidence="10 11">
    <name type="scientific">Tremella mesenterica</name>
    <name type="common">Jelly fungus</name>
    <dbReference type="NCBI Taxonomy" id="5217"/>
    <lineage>
        <taxon>Eukaryota</taxon>
        <taxon>Fungi</taxon>
        <taxon>Dikarya</taxon>
        <taxon>Basidiomycota</taxon>
        <taxon>Agaricomycotina</taxon>
        <taxon>Tremellomycetes</taxon>
        <taxon>Tremellales</taxon>
        <taxon>Tremellaceae</taxon>
        <taxon>Tremella</taxon>
    </lineage>
</organism>
<proteinExistence type="predicted"/>
<dbReference type="OrthoDB" id="2538017at2759"/>
<protein>
    <recommendedName>
        <fullName evidence="12">Nucleoporin p58/p45</fullName>
    </recommendedName>
</protein>
<dbReference type="FunCoup" id="A0A4Q1BWU6">
    <property type="interactions" value="58"/>
</dbReference>
<evidence type="ECO:0000313" key="10">
    <source>
        <dbReference type="EMBL" id="RXK42644.1"/>
    </source>
</evidence>